<keyword evidence="4" id="KW-1185">Reference proteome</keyword>
<comment type="caution">
    <text evidence="3">The sequence shown here is derived from an EMBL/GenBank/DDBJ whole genome shotgun (WGS) entry which is preliminary data.</text>
</comment>
<dbReference type="Pfam" id="PF01368">
    <property type="entry name" value="DHH"/>
    <property type="match status" value="1"/>
</dbReference>
<dbReference type="OrthoDB" id="9803668at2"/>
<accession>A0A4R3KIA9</accession>
<dbReference type="AlphaFoldDB" id="A0A4R3KIA9"/>
<evidence type="ECO:0000313" key="3">
    <source>
        <dbReference type="EMBL" id="TCS82986.1"/>
    </source>
</evidence>
<dbReference type="Proteomes" id="UP000295788">
    <property type="component" value="Unassembled WGS sequence"/>
</dbReference>
<dbReference type="InterPro" id="IPR003156">
    <property type="entry name" value="DHHA1_dom"/>
</dbReference>
<dbReference type="Gene3D" id="3.10.310.30">
    <property type="match status" value="1"/>
</dbReference>
<dbReference type="InterPro" id="IPR038763">
    <property type="entry name" value="DHH_sf"/>
</dbReference>
<dbReference type="PANTHER" id="PTHR47618:SF1">
    <property type="entry name" value="BIFUNCTIONAL OLIGORIBONUCLEASE AND PAP PHOSPHATASE NRNA"/>
    <property type="match status" value="1"/>
</dbReference>
<name>A0A4R3KIA9_9BACI</name>
<protein>
    <submittedName>
        <fullName evidence="3">Phosphoesterase RecJ-like protein</fullName>
    </submittedName>
</protein>
<gene>
    <name evidence="3" type="ORF">EDD72_10769</name>
</gene>
<evidence type="ECO:0000259" key="1">
    <source>
        <dbReference type="Pfam" id="PF01368"/>
    </source>
</evidence>
<evidence type="ECO:0000313" key="4">
    <source>
        <dbReference type="Proteomes" id="UP000295788"/>
    </source>
</evidence>
<dbReference type="RefSeq" id="WP_132768387.1">
    <property type="nucleotide sequence ID" value="NZ_SMAB01000007.1"/>
</dbReference>
<feature type="domain" description="DDH" evidence="1">
    <location>
        <begin position="21"/>
        <end position="160"/>
    </location>
</feature>
<dbReference type="SUPFAM" id="SSF64182">
    <property type="entry name" value="DHH phosphoesterases"/>
    <property type="match status" value="1"/>
</dbReference>
<dbReference type="InterPro" id="IPR051319">
    <property type="entry name" value="Oligoribo/pAp-PDE_c-di-AMP_PDE"/>
</dbReference>
<dbReference type="GO" id="GO:0003676">
    <property type="term" value="F:nucleic acid binding"/>
    <property type="evidence" value="ECO:0007669"/>
    <property type="project" value="InterPro"/>
</dbReference>
<dbReference type="EMBL" id="SMAB01000007">
    <property type="protein sequence ID" value="TCS82986.1"/>
    <property type="molecule type" value="Genomic_DNA"/>
</dbReference>
<proteinExistence type="predicted"/>
<feature type="domain" description="DHHA1" evidence="2">
    <location>
        <begin position="242"/>
        <end position="316"/>
    </location>
</feature>
<reference evidence="3 4" key="1">
    <citation type="submission" date="2019-03" db="EMBL/GenBank/DDBJ databases">
        <title>Genomic Encyclopedia of Type Strains, Phase IV (KMG-IV): sequencing the most valuable type-strain genomes for metagenomic binning, comparative biology and taxonomic classification.</title>
        <authorList>
            <person name="Goeker M."/>
        </authorList>
    </citation>
    <scope>NUCLEOTIDE SEQUENCE [LARGE SCALE GENOMIC DNA]</scope>
    <source>
        <strain evidence="3 4">DSM 23802</strain>
    </source>
</reference>
<dbReference type="Pfam" id="PF02272">
    <property type="entry name" value="DHHA1"/>
    <property type="match status" value="1"/>
</dbReference>
<organism evidence="3 4">
    <name type="scientific">Tepidibacillus fermentans</name>
    <dbReference type="NCBI Taxonomy" id="1281767"/>
    <lineage>
        <taxon>Bacteria</taxon>
        <taxon>Bacillati</taxon>
        <taxon>Bacillota</taxon>
        <taxon>Bacilli</taxon>
        <taxon>Bacillales</taxon>
        <taxon>Bacillaceae</taxon>
        <taxon>Tepidibacillus</taxon>
    </lineage>
</organism>
<dbReference type="PANTHER" id="PTHR47618">
    <property type="entry name" value="BIFUNCTIONAL OLIGORIBONUCLEASE AND PAP PHOSPHATASE NRNA"/>
    <property type="match status" value="1"/>
</dbReference>
<evidence type="ECO:0000259" key="2">
    <source>
        <dbReference type="Pfam" id="PF02272"/>
    </source>
</evidence>
<dbReference type="Gene3D" id="3.90.1640.10">
    <property type="entry name" value="inorganic pyrophosphatase (n-terminal core)"/>
    <property type="match status" value="1"/>
</dbReference>
<sequence length="331" mass="36859">MNDYKEQLTEAARFIHQNDNFLIVSHVNPDGDTISSSLALAHLLKDLGKSFHLVNQDEIPKRFQFLPLADQIQIMTHMSEKFSAIISVDVADRSRMGAIDSLMYDHTKILNIDHHPTNDHFGDVNLVLPTAAATAEVMYDLAHQLQVHFHRDLATCIYTGLLTDTGGFRYANTSAKVMRIAAELLEYGVSPSKIAEITLETITPGHIQILKIALSKLEIIEDGKIAWTFLEKKDLPAKTLHDETEGIVNYCRNIEGVEVGVFFKETDDQVIKVSLRSKNIIDVGAIAKSFGGGGHARAAGYTFHGSLEEAKSILRHKITKDEGWNHLGNEF</sequence>
<dbReference type="InterPro" id="IPR001667">
    <property type="entry name" value="DDH_dom"/>
</dbReference>